<evidence type="ECO:0000313" key="1">
    <source>
        <dbReference type="EMBL" id="JAH03916.1"/>
    </source>
</evidence>
<reference evidence="1" key="2">
    <citation type="journal article" date="2015" name="Fish Shellfish Immunol.">
        <title>Early steps in the European eel (Anguilla anguilla)-Vibrio vulnificus interaction in the gills: Role of the RtxA13 toxin.</title>
        <authorList>
            <person name="Callol A."/>
            <person name="Pajuelo D."/>
            <person name="Ebbesson L."/>
            <person name="Teles M."/>
            <person name="MacKenzie S."/>
            <person name="Amaro C."/>
        </authorList>
    </citation>
    <scope>NUCLEOTIDE SEQUENCE</scope>
</reference>
<proteinExistence type="predicted"/>
<dbReference type="AlphaFoldDB" id="A0A0E9PH30"/>
<sequence>MLLKCKCNKYKHISLFFF</sequence>
<accession>A0A0E9PH30</accession>
<name>A0A0E9PH30_ANGAN</name>
<protein>
    <submittedName>
        <fullName evidence="1">Uncharacterized protein</fullName>
    </submittedName>
</protein>
<reference evidence="1" key="1">
    <citation type="submission" date="2014-11" db="EMBL/GenBank/DDBJ databases">
        <authorList>
            <person name="Amaro Gonzalez C."/>
        </authorList>
    </citation>
    <scope>NUCLEOTIDE SEQUENCE</scope>
</reference>
<organism evidence="1">
    <name type="scientific">Anguilla anguilla</name>
    <name type="common">European freshwater eel</name>
    <name type="synonym">Muraena anguilla</name>
    <dbReference type="NCBI Taxonomy" id="7936"/>
    <lineage>
        <taxon>Eukaryota</taxon>
        <taxon>Metazoa</taxon>
        <taxon>Chordata</taxon>
        <taxon>Craniata</taxon>
        <taxon>Vertebrata</taxon>
        <taxon>Euteleostomi</taxon>
        <taxon>Actinopterygii</taxon>
        <taxon>Neopterygii</taxon>
        <taxon>Teleostei</taxon>
        <taxon>Anguilliformes</taxon>
        <taxon>Anguillidae</taxon>
        <taxon>Anguilla</taxon>
    </lineage>
</organism>
<dbReference type="EMBL" id="GBXM01104661">
    <property type="protein sequence ID" value="JAH03916.1"/>
    <property type="molecule type" value="Transcribed_RNA"/>
</dbReference>